<name>F8L5J5_SIMNZ</name>
<reference key="1">
    <citation type="journal article" date="2011" name="Mol. Biol. Evol.">
        <title>Unity in variety -- the pan-genome of the Chlamydiae.</title>
        <authorList>
            <person name="Collingro A."/>
            <person name="Tischler P."/>
            <person name="Weinmaier T."/>
            <person name="Penz T."/>
            <person name="Heinz E."/>
            <person name="Brunham R.C."/>
            <person name="Read T.D."/>
            <person name="Bavoil P.M."/>
            <person name="Sachse K."/>
            <person name="Kahane S."/>
            <person name="Friedman M.G."/>
            <person name="Rattei T."/>
            <person name="Myers G.S.A."/>
            <person name="Horn M."/>
        </authorList>
    </citation>
    <scope>NUCLEOTIDE SEQUENCE</scope>
    <source>
        <strain>Z</strain>
    </source>
</reference>
<dbReference type="EMBL" id="FR872582">
    <property type="protein sequence ID" value="CCB89596.1"/>
    <property type="molecule type" value="Genomic_DNA"/>
</dbReference>
<dbReference type="OrthoDB" id="21142at2"/>
<dbReference type="AlphaFoldDB" id="F8L5J5"/>
<keyword evidence="2" id="KW-1185">Reference proteome</keyword>
<dbReference type="eggNOG" id="COG1589">
    <property type="taxonomic scope" value="Bacteria"/>
</dbReference>
<organism evidence="1 2">
    <name type="scientific">Simkania negevensis (strain ATCC VR-1471 / DSM 27360 / Z)</name>
    <dbReference type="NCBI Taxonomy" id="331113"/>
    <lineage>
        <taxon>Bacteria</taxon>
        <taxon>Pseudomonadati</taxon>
        <taxon>Chlamydiota</taxon>
        <taxon>Chlamydiia</taxon>
        <taxon>Parachlamydiales</taxon>
        <taxon>Simkaniaceae</taxon>
        <taxon>Simkania</taxon>
    </lineage>
</organism>
<dbReference type="STRING" id="331113.SNE_A17190"/>
<evidence type="ECO:0000313" key="2">
    <source>
        <dbReference type="Proteomes" id="UP000000496"/>
    </source>
</evidence>
<sequence>MRRVLLFSTIVFISLCLASGSYFYHLYQERKACRVAGVPIQIIAQTGPEKEALKTAYLAELLNLSSDESREGIQERVAEEKLLKSPVIKEAKVKRIAPGILSIDYSMRKPYVFLADYENLALDREGHPFPFSPFYTPKNMPRLYLGQPQARWCVPVKNRALAFEILDYLEREIDFFEVESLDVSEATHPSLGRREVVLVLKTEAGKHYLRLTPLGYQQEFKRYLLLQPPEGDQIIDLRLQKLAFIKEKKRG</sequence>
<dbReference type="KEGG" id="sng:SNE_A17190"/>
<dbReference type="HOGENOM" id="CLU_1085662_0_0_0"/>
<accession>F8L5J5</accession>
<evidence type="ECO:0008006" key="3">
    <source>
        <dbReference type="Google" id="ProtNLM"/>
    </source>
</evidence>
<gene>
    <name evidence="1" type="ordered locus">SNE_A17190</name>
</gene>
<dbReference type="Proteomes" id="UP000000496">
    <property type="component" value="Chromosome gsn.131"/>
</dbReference>
<dbReference type="RefSeq" id="WP_013944062.1">
    <property type="nucleotide sequence ID" value="NC_015713.1"/>
</dbReference>
<proteinExistence type="predicted"/>
<protein>
    <recommendedName>
        <fullName evidence="3">POTRA domain-containing protein</fullName>
    </recommendedName>
</protein>
<evidence type="ECO:0000313" key="1">
    <source>
        <dbReference type="EMBL" id="CCB89596.1"/>
    </source>
</evidence>
<reference evidence="1 2" key="2">
    <citation type="journal article" date="2011" name="Mol. Biol. Evol.">
        <title>Unity in variety--the pan-genome of the Chlamydiae.</title>
        <authorList>
            <person name="Collingro A."/>
            <person name="Tischler P."/>
            <person name="Weinmaier T."/>
            <person name="Penz T."/>
            <person name="Heinz E."/>
            <person name="Brunham R.C."/>
            <person name="Read T.D."/>
            <person name="Bavoil P.M."/>
            <person name="Sachse K."/>
            <person name="Kahane S."/>
            <person name="Friedman M.G."/>
            <person name="Rattei T."/>
            <person name="Myers G.S."/>
            <person name="Horn M."/>
        </authorList>
    </citation>
    <scope>NUCLEOTIDE SEQUENCE [LARGE SCALE GENOMIC DNA]</scope>
    <source>
        <strain evidence="2">ATCC VR-1471 / Z</strain>
    </source>
</reference>